<organism evidence="2 3">
    <name type="scientific">Streptomyces thermocarboxydovorans</name>
    <dbReference type="NCBI Taxonomy" id="59298"/>
    <lineage>
        <taxon>Bacteria</taxon>
        <taxon>Bacillati</taxon>
        <taxon>Actinomycetota</taxon>
        <taxon>Actinomycetes</taxon>
        <taxon>Kitasatosporales</taxon>
        <taxon>Streptomycetaceae</taxon>
        <taxon>Streptomyces</taxon>
    </lineage>
</organism>
<evidence type="ECO:0000256" key="1">
    <source>
        <dbReference type="SAM" id="MobiDB-lite"/>
    </source>
</evidence>
<name>A0ABP3SIH0_9ACTN</name>
<keyword evidence="3" id="KW-1185">Reference proteome</keyword>
<accession>A0ABP3SIH0</accession>
<dbReference type="Proteomes" id="UP001500724">
    <property type="component" value="Unassembled WGS sequence"/>
</dbReference>
<protein>
    <submittedName>
        <fullName evidence="2">Uncharacterized protein</fullName>
    </submittedName>
</protein>
<dbReference type="EMBL" id="BAAAGU010000014">
    <property type="protein sequence ID" value="GAA0641394.1"/>
    <property type="molecule type" value="Genomic_DNA"/>
</dbReference>
<comment type="caution">
    <text evidence="2">The sequence shown here is derived from an EMBL/GenBank/DDBJ whole genome shotgun (WGS) entry which is preliminary data.</text>
</comment>
<sequence length="83" mass="8295">MTEASGKGRSAGPWVPSTVPSARTTPAAAVGTGQFSIDARLFNDMASSLSASRGDPGKGAAGLPRATGRILTDLACLECTPGF</sequence>
<evidence type="ECO:0000313" key="3">
    <source>
        <dbReference type="Proteomes" id="UP001500724"/>
    </source>
</evidence>
<feature type="region of interest" description="Disordered" evidence="1">
    <location>
        <begin position="1"/>
        <end position="27"/>
    </location>
</feature>
<evidence type="ECO:0000313" key="2">
    <source>
        <dbReference type="EMBL" id="GAA0641394.1"/>
    </source>
</evidence>
<proteinExistence type="predicted"/>
<reference evidence="3" key="1">
    <citation type="journal article" date="2019" name="Int. J. Syst. Evol. Microbiol.">
        <title>The Global Catalogue of Microorganisms (GCM) 10K type strain sequencing project: providing services to taxonomists for standard genome sequencing and annotation.</title>
        <authorList>
            <consortium name="The Broad Institute Genomics Platform"/>
            <consortium name="The Broad Institute Genome Sequencing Center for Infectious Disease"/>
            <person name="Wu L."/>
            <person name="Ma J."/>
        </authorList>
    </citation>
    <scope>NUCLEOTIDE SEQUENCE [LARGE SCALE GENOMIC DNA]</scope>
    <source>
        <strain evidence="3">JCM 10367</strain>
    </source>
</reference>
<gene>
    <name evidence="2" type="ORF">GCM10009535_18320</name>
</gene>